<dbReference type="EMBL" id="UOEW01000121">
    <property type="protein sequence ID" value="VAW35942.1"/>
    <property type="molecule type" value="Genomic_DNA"/>
</dbReference>
<protein>
    <submittedName>
        <fullName evidence="3">16 kDa heat shock protein A</fullName>
    </submittedName>
</protein>
<dbReference type="PANTHER" id="PTHR47062">
    <property type="match status" value="1"/>
</dbReference>
<name>A0A3B0VAS0_9ZZZZ</name>
<dbReference type="SUPFAM" id="SSF49764">
    <property type="entry name" value="HSP20-like chaperones"/>
    <property type="match status" value="1"/>
</dbReference>
<dbReference type="CDD" id="cd06470">
    <property type="entry name" value="ACD_IbpA-B_like"/>
    <property type="match status" value="1"/>
</dbReference>
<dbReference type="AlphaFoldDB" id="A0A3B0VAS0"/>
<dbReference type="InterPro" id="IPR008978">
    <property type="entry name" value="HSP20-like_chaperone"/>
</dbReference>
<sequence length="161" mass="18450">MNLDLTPLFRTSVGFDRLAQMMNQAHRIDQTNASYPPYNIETIDDNQYQITLALAGFTQDDLEITSEQNTLVIRGKINNDVERKYLHRGIANRSFERKFQLADHVKVTTAAMENGLLHVQLMKEIPEEMKPRTIKINSENKVLENSAKKTKPKILKDSACC</sequence>
<dbReference type="InterPro" id="IPR002068">
    <property type="entry name" value="A-crystallin/Hsp20_dom"/>
</dbReference>
<dbReference type="InterPro" id="IPR037913">
    <property type="entry name" value="ACD_IbpA/B"/>
</dbReference>
<feature type="domain" description="SHSP" evidence="2">
    <location>
        <begin position="29"/>
        <end position="139"/>
    </location>
</feature>
<dbReference type="Gene3D" id="2.60.40.790">
    <property type="match status" value="1"/>
</dbReference>
<dbReference type="PROSITE" id="PS01031">
    <property type="entry name" value="SHSP"/>
    <property type="match status" value="1"/>
</dbReference>
<evidence type="ECO:0000259" key="2">
    <source>
        <dbReference type="PROSITE" id="PS01031"/>
    </source>
</evidence>
<proteinExistence type="predicted"/>
<reference evidence="3" key="1">
    <citation type="submission" date="2018-06" db="EMBL/GenBank/DDBJ databases">
        <authorList>
            <person name="Zhirakovskaya E."/>
        </authorList>
    </citation>
    <scope>NUCLEOTIDE SEQUENCE</scope>
</reference>
<dbReference type="PANTHER" id="PTHR47062:SF1">
    <property type="entry name" value="SMALL HEAT SHOCK PROTEIN IBPA"/>
    <property type="match status" value="1"/>
</dbReference>
<evidence type="ECO:0000256" key="1">
    <source>
        <dbReference type="ARBA" id="ARBA00023016"/>
    </source>
</evidence>
<evidence type="ECO:0000313" key="3">
    <source>
        <dbReference type="EMBL" id="VAW35942.1"/>
    </source>
</evidence>
<organism evidence="3">
    <name type="scientific">hydrothermal vent metagenome</name>
    <dbReference type="NCBI Taxonomy" id="652676"/>
    <lineage>
        <taxon>unclassified sequences</taxon>
        <taxon>metagenomes</taxon>
        <taxon>ecological metagenomes</taxon>
    </lineage>
</organism>
<accession>A0A3B0VAS0</accession>
<gene>
    <name evidence="3" type="ORF">MNBD_GAMMA01-2243</name>
</gene>
<keyword evidence="1 3" id="KW-0346">Stress response</keyword>
<dbReference type="Pfam" id="PF00011">
    <property type="entry name" value="HSP20"/>
    <property type="match status" value="1"/>
</dbReference>